<gene>
    <name evidence="7" type="ORF">FPZ49_07445</name>
</gene>
<keyword evidence="8" id="KW-1185">Reference proteome</keyword>
<evidence type="ECO:0000313" key="7">
    <source>
        <dbReference type="EMBL" id="TVY10562.1"/>
    </source>
</evidence>
<keyword evidence="3" id="KW-0520">NAD</keyword>
<dbReference type="EMBL" id="VNJI01000007">
    <property type="protein sequence ID" value="TVY10562.1"/>
    <property type="molecule type" value="Genomic_DNA"/>
</dbReference>
<evidence type="ECO:0000256" key="4">
    <source>
        <dbReference type="RuleBase" id="RU003719"/>
    </source>
</evidence>
<comment type="caution">
    <text evidence="7">The sequence shown here is derived from an EMBL/GenBank/DDBJ whole genome shotgun (WGS) entry which is preliminary data.</text>
</comment>
<evidence type="ECO:0000313" key="8">
    <source>
        <dbReference type="Proteomes" id="UP000317036"/>
    </source>
</evidence>
<keyword evidence="2 4" id="KW-0560">Oxidoreductase</keyword>
<dbReference type="Pfam" id="PF02826">
    <property type="entry name" value="2-Hacid_dh_C"/>
    <property type="match status" value="1"/>
</dbReference>
<evidence type="ECO:0000256" key="1">
    <source>
        <dbReference type="ARBA" id="ARBA00005854"/>
    </source>
</evidence>
<dbReference type="RefSeq" id="WP_144845100.1">
    <property type="nucleotide sequence ID" value="NZ_VNJI01000007.1"/>
</dbReference>
<dbReference type="Proteomes" id="UP000317036">
    <property type="component" value="Unassembled WGS sequence"/>
</dbReference>
<dbReference type="InterPro" id="IPR006140">
    <property type="entry name" value="D-isomer_DH_NAD-bd"/>
</dbReference>
<comment type="similarity">
    <text evidence="1 4">Belongs to the D-isomer specific 2-hydroxyacid dehydrogenase family.</text>
</comment>
<dbReference type="AlphaFoldDB" id="A0A559KEL2"/>
<dbReference type="InterPro" id="IPR006139">
    <property type="entry name" value="D-isomer_2_OHA_DH_cat_dom"/>
</dbReference>
<accession>A0A559KEL2</accession>
<evidence type="ECO:0000259" key="5">
    <source>
        <dbReference type="Pfam" id="PF00389"/>
    </source>
</evidence>
<dbReference type="SUPFAM" id="SSF52283">
    <property type="entry name" value="Formate/glycerate dehydrogenase catalytic domain-like"/>
    <property type="match status" value="1"/>
</dbReference>
<evidence type="ECO:0000259" key="6">
    <source>
        <dbReference type="Pfam" id="PF02826"/>
    </source>
</evidence>
<sequence length="318" mass="35677">MSRKIVVVHAVRPEHEAQIRRIAPEFELFHSKDKEALKSELRDAEIVAGWNSLAEAECFEPDAKLRWVQNWGAGVDRMPLHRFAERQVVLSNASGVHPNPISESVLAMMLALTRGVHRSIQNQGKRYWKPLNQLGEMHGKTVGIIGVGAIGTEIAKLCKAFDMRVIGVKRTAEPVANVDRMVTLEQLDEVLVESDYVVSTLPLTQETEQLFGAEQFARMKPTAYYINIGRGKTTHTKALIEALQKGELAGAGLDVFETEPLPESDPLWELDNVIITAHNSGSTQQYEDRAMEIFLHNLKDYVAGRTPSRNVVDLERQY</sequence>
<dbReference type="GO" id="GO:0016616">
    <property type="term" value="F:oxidoreductase activity, acting on the CH-OH group of donors, NAD or NADP as acceptor"/>
    <property type="evidence" value="ECO:0007669"/>
    <property type="project" value="InterPro"/>
</dbReference>
<dbReference type="PANTHER" id="PTHR43333">
    <property type="entry name" value="2-HACID_DH_C DOMAIN-CONTAINING PROTEIN"/>
    <property type="match status" value="1"/>
</dbReference>
<dbReference type="SUPFAM" id="SSF51735">
    <property type="entry name" value="NAD(P)-binding Rossmann-fold domains"/>
    <property type="match status" value="1"/>
</dbReference>
<dbReference type="GO" id="GO:0051287">
    <property type="term" value="F:NAD binding"/>
    <property type="evidence" value="ECO:0007669"/>
    <property type="project" value="InterPro"/>
</dbReference>
<dbReference type="InterPro" id="IPR036291">
    <property type="entry name" value="NAD(P)-bd_dom_sf"/>
</dbReference>
<organism evidence="7 8">
    <name type="scientific">Paenibacillus cremeus</name>
    <dbReference type="NCBI Taxonomy" id="2163881"/>
    <lineage>
        <taxon>Bacteria</taxon>
        <taxon>Bacillati</taxon>
        <taxon>Bacillota</taxon>
        <taxon>Bacilli</taxon>
        <taxon>Bacillales</taxon>
        <taxon>Paenibacillaceae</taxon>
        <taxon>Paenibacillus</taxon>
    </lineage>
</organism>
<dbReference type="CDD" id="cd05300">
    <property type="entry name" value="2-Hacid_dh_1"/>
    <property type="match status" value="1"/>
</dbReference>
<evidence type="ECO:0000256" key="3">
    <source>
        <dbReference type="ARBA" id="ARBA00023027"/>
    </source>
</evidence>
<reference evidence="7 8" key="1">
    <citation type="submission" date="2019-07" db="EMBL/GenBank/DDBJ databases">
        <authorList>
            <person name="Kim J."/>
        </authorList>
    </citation>
    <scope>NUCLEOTIDE SEQUENCE [LARGE SCALE GENOMIC DNA]</scope>
    <source>
        <strain evidence="7 8">JC52</strain>
    </source>
</reference>
<evidence type="ECO:0000256" key="2">
    <source>
        <dbReference type="ARBA" id="ARBA00023002"/>
    </source>
</evidence>
<dbReference type="PANTHER" id="PTHR43333:SF1">
    <property type="entry name" value="D-ISOMER SPECIFIC 2-HYDROXYACID DEHYDROGENASE NAD-BINDING DOMAIN-CONTAINING PROTEIN"/>
    <property type="match status" value="1"/>
</dbReference>
<name>A0A559KEL2_9BACL</name>
<dbReference type="Gene3D" id="3.40.50.720">
    <property type="entry name" value="NAD(P)-binding Rossmann-like Domain"/>
    <property type="match status" value="2"/>
</dbReference>
<dbReference type="Pfam" id="PF00389">
    <property type="entry name" value="2-Hacid_dh"/>
    <property type="match status" value="1"/>
</dbReference>
<feature type="domain" description="D-isomer specific 2-hydroxyacid dehydrogenase catalytic" evidence="5">
    <location>
        <begin position="5"/>
        <end position="311"/>
    </location>
</feature>
<feature type="domain" description="D-isomer specific 2-hydroxyacid dehydrogenase NAD-binding" evidence="6">
    <location>
        <begin position="106"/>
        <end position="279"/>
    </location>
</feature>
<dbReference type="OrthoDB" id="9805416at2"/>
<dbReference type="FunFam" id="3.40.50.720:FF:000363">
    <property type="entry name" value="D-isomer specific 2-hydroxyacid dehydrogenase"/>
    <property type="match status" value="1"/>
</dbReference>
<protein>
    <submittedName>
        <fullName evidence="7">D-2-hydroxyacid dehydrogenase</fullName>
    </submittedName>
</protein>
<proteinExistence type="inferred from homology"/>